<evidence type="ECO:0000313" key="1">
    <source>
        <dbReference type="EMBL" id="CUM92936.1"/>
    </source>
</evidence>
<dbReference type="AlphaFoldDB" id="A0A173SSI1"/>
<gene>
    <name evidence="1" type="ORF">ERS852574_01630</name>
</gene>
<accession>A0A173SSI1</accession>
<dbReference type="RefSeq" id="WP_156333076.1">
    <property type="nucleotide sequence ID" value="NZ_CYXR01000010.1"/>
</dbReference>
<protein>
    <submittedName>
        <fullName evidence="1">Uncharacterized protein</fullName>
    </submittedName>
</protein>
<evidence type="ECO:0000313" key="2">
    <source>
        <dbReference type="Proteomes" id="UP000095727"/>
    </source>
</evidence>
<dbReference type="Proteomes" id="UP000095727">
    <property type="component" value="Unassembled WGS sequence"/>
</dbReference>
<proteinExistence type="predicted"/>
<organism evidence="1 2">
    <name type="scientific">Coprococcus comes</name>
    <dbReference type="NCBI Taxonomy" id="410072"/>
    <lineage>
        <taxon>Bacteria</taxon>
        <taxon>Bacillati</taxon>
        <taxon>Bacillota</taxon>
        <taxon>Clostridia</taxon>
        <taxon>Lachnospirales</taxon>
        <taxon>Lachnospiraceae</taxon>
        <taxon>Coprococcus</taxon>
    </lineage>
</organism>
<name>A0A173SSI1_9FIRM</name>
<sequence length="59" mass="6611">MSGSEGEGEREEVFWLWGKGEMWYDGGVRSFEDLGEKGFREGFGFFSGEGETCGSDLKM</sequence>
<reference evidence="1 2" key="1">
    <citation type="submission" date="2015-09" db="EMBL/GenBank/DDBJ databases">
        <authorList>
            <consortium name="Pathogen Informatics"/>
        </authorList>
    </citation>
    <scope>NUCLEOTIDE SEQUENCE [LARGE SCALE GENOMIC DNA]</scope>
    <source>
        <strain evidence="1 2">2789STDY5834962</strain>
    </source>
</reference>
<dbReference type="EMBL" id="CYXR01000010">
    <property type="protein sequence ID" value="CUM92936.1"/>
    <property type="molecule type" value="Genomic_DNA"/>
</dbReference>